<dbReference type="InterPro" id="IPR023753">
    <property type="entry name" value="FAD/NAD-binding_dom"/>
</dbReference>
<name>A0ABW2NTQ7_9ACTN</name>
<organism evidence="5 6">
    <name type="scientific">Sphaerisporangium rhizosphaerae</name>
    <dbReference type="NCBI Taxonomy" id="2269375"/>
    <lineage>
        <taxon>Bacteria</taxon>
        <taxon>Bacillati</taxon>
        <taxon>Actinomycetota</taxon>
        <taxon>Actinomycetes</taxon>
        <taxon>Streptosporangiales</taxon>
        <taxon>Streptosporangiaceae</taxon>
        <taxon>Sphaerisporangium</taxon>
    </lineage>
</organism>
<evidence type="ECO:0000256" key="1">
    <source>
        <dbReference type="ARBA" id="ARBA00022630"/>
    </source>
</evidence>
<gene>
    <name evidence="5" type="ORF">ACFQSB_00445</name>
</gene>
<accession>A0ABW2NTQ7</accession>
<keyword evidence="6" id="KW-1185">Reference proteome</keyword>
<evidence type="ECO:0000256" key="3">
    <source>
        <dbReference type="ARBA" id="ARBA00048132"/>
    </source>
</evidence>
<dbReference type="PRINTS" id="PR00368">
    <property type="entry name" value="FADPNR"/>
</dbReference>
<evidence type="ECO:0000313" key="5">
    <source>
        <dbReference type="EMBL" id="MFC7380649.1"/>
    </source>
</evidence>
<evidence type="ECO:0000313" key="6">
    <source>
        <dbReference type="Proteomes" id="UP001596496"/>
    </source>
</evidence>
<feature type="domain" description="FAD/NAD(P)-binding" evidence="4">
    <location>
        <begin position="4"/>
        <end position="280"/>
    </location>
</feature>
<dbReference type="Gene3D" id="3.50.50.60">
    <property type="entry name" value="FAD/NAD(P)-binding domain"/>
    <property type="match status" value="2"/>
</dbReference>
<comment type="catalytic activity">
    <reaction evidence="3">
        <text>[thioredoxin]-dithiol + NADP(+) = [thioredoxin]-disulfide + NADPH + H(+)</text>
        <dbReference type="Rhea" id="RHEA:20345"/>
        <dbReference type="Rhea" id="RHEA-COMP:10698"/>
        <dbReference type="Rhea" id="RHEA-COMP:10700"/>
        <dbReference type="ChEBI" id="CHEBI:15378"/>
        <dbReference type="ChEBI" id="CHEBI:29950"/>
        <dbReference type="ChEBI" id="CHEBI:50058"/>
        <dbReference type="ChEBI" id="CHEBI:57783"/>
        <dbReference type="ChEBI" id="CHEBI:58349"/>
        <dbReference type="EC" id="1.8.1.9"/>
    </reaction>
</comment>
<reference evidence="6" key="1">
    <citation type="journal article" date="2019" name="Int. J. Syst. Evol. Microbiol.">
        <title>The Global Catalogue of Microorganisms (GCM) 10K type strain sequencing project: providing services to taxonomists for standard genome sequencing and annotation.</title>
        <authorList>
            <consortium name="The Broad Institute Genomics Platform"/>
            <consortium name="The Broad Institute Genome Sequencing Center for Infectious Disease"/>
            <person name="Wu L."/>
            <person name="Ma J."/>
        </authorList>
    </citation>
    <scope>NUCLEOTIDE SEQUENCE [LARGE SCALE GENOMIC DNA]</scope>
    <source>
        <strain evidence="6">CECT 7649</strain>
    </source>
</reference>
<keyword evidence="2" id="KW-0560">Oxidoreductase</keyword>
<dbReference type="Proteomes" id="UP001596496">
    <property type="component" value="Unassembled WGS sequence"/>
</dbReference>
<evidence type="ECO:0000259" key="4">
    <source>
        <dbReference type="Pfam" id="PF07992"/>
    </source>
</evidence>
<evidence type="ECO:0000256" key="2">
    <source>
        <dbReference type="ARBA" id="ARBA00023002"/>
    </source>
</evidence>
<dbReference type="PANTHER" id="PTHR48105">
    <property type="entry name" value="THIOREDOXIN REDUCTASE 1-RELATED-RELATED"/>
    <property type="match status" value="1"/>
</dbReference>
<dbReference type="PRINTS" id="PR00469">
    <property type="entry name" value="PNDRDTASEII"/>
</dbReference>
<keyword evidence="1" id="KW-0285">Flavoprotein</keyword>
<sequence>MNQYDVVVIGGGAAGLSAALVLSRARREVLVVDAGAPRNAPATHMHGFLSRDGTPPGELLAAGRREVKGYGGDVVDGQAVSARRAGAVFEIELSGGVTVRARRVLVATGLRDELPDVPGLRERWARDVLHCPYCHGYEVRGRALGVLGWSREAVRYAQIVRQWSDDIVLFAPPESLTEDEREQLAARSVGVVEGHVARVVAEDDTLRGVALTDGRFVPRDVVFVPPRFVPDNDLLLELGCDIDDTGWVVTDATGRTTVPGVWAAGNVRNPRAQVITAAGEGSAAAIAVNTDLVDEDVRDAVRAHRDTIDQ</sequence>
<dbReference type="SUPFAM" id="SSF51905">
    <property type="entry name" value="FAD/NAD(P)-binding domain"/>
    <property type="match status" value="1"/>
</dbReference>
<dbReference type="InterPro" id="IPR036188">
    <property type="entry name" value="FAD/NAD-bd_sf"/>
</dbReference>
<protein>
    <submittedName>
        <fullName evidence="5">NAD(P)/FAD-dependent oxidoreductase</fullName>
    </submittedName>
</protein>
<proteinExistence type="predicted"/>
<dbReference type="EMBL" id="JBHTCG010000001">
    <property type="protein sequence ID" value="MFC7380649.1"/>
    <property type="molecule type" value="Genomic_DNA"/>
</dbReference>
<dbReference type="InterPro" id="IPR050097">
    <property type="entry name" value="Ferredoxin-NADP_redctase_2"/>
</dbReference>
<dbReference type="Pfam" id="PF07992">
    <property type="entry name" value="Pyr_redox_2"/>
    <property type="match status" value="1"/>
</dbReference>
<comment type="caution">
    <text evidence="5">The sequence shown here is derived from an EMBL/GenBank/DDBJ whole genome shotgun (WGS) entry which is preliminary data.</text>
</comment>
<dbReference type="RefSeq" id="WP_380823681.1">
    <property type="nucleotide sequence ID" value="NZ_JBHTCG010000001.1"/>
</dbReference>